<evidence type="ECO:0000313" key="2">
    <source>
        <dbReference type="EMBL" id="GAA4128760.1"/>
    </source>
</evidence>
<feature type="region of interest" description="Disordered" evidence="1">
    <location>
        <begin position="1"/>
        <end position="28"/>
    </location>
</feature>
<gene>
    <name evidence="2" type="ORF">GCM10022215_40590</name>
</gene>
<proteinExistence type="predicted"/>
<comment type="caution">
    <text evidence="2">The sequence shown here is derived from an EMBL/GenBank/DDBJ whole genome shotgun (WGS) entry which is preliminary data.</text>
</comment>
<keyword evidence="3" id="KW-1185">Reference proteome</keyword>
<reference evidence="3" key="1">
    <citation type="journal article" date="2019" name="Int. J. Syst. Evol. Microbiol.">
        <title>The Global Catalogue of Microorganisms (GCM) 10K type strain sequencing project: providing services to taxonomists for standard genome sequencing and annotation.</title>
        <authorList>
            <consortium name="The Broad Institute Genomics Platform"/>
            <consortium name="The Broad Institute Genome Sequencing Center for Infectious Disease"/>
            <person name="Wu L."/>
            <person name="Ma J."/>
        </authorList>
    </citation>
    <scope>NUCLEOTIDE SEQUENCE [LARGE SCALE GENOMIC DNA]</scope>
    <source>
        <strain evidence="3">JCM 16703</strain>
    </source>
</reference>
<accession>A0ABP7Y057</accession>
<name>A0ABP7Y057_9ACTN</name>
<evidence type="ECO:0000256" key="1">
    <source>
        <dbReference type="SAM" id="MobiDB-lite"/>
    </source>
</evidence>
<dbReference type="Proteomes" id="UP001501495">
    <property type="component" value="Unassembled WGS sequence"/>
</dbReference>
<protein>
    <submittedName>
        <fullName evidence="2">Uncharacterized protein</fullName>
    </submittedName>
</protein>
<organism evidence="2 3">
    <name type="scientific">Nocardioides fonticola</name>
    <dbReference type="NCBI Taxonomy" id="450363"/>
    <lineage>
        <taxon>Bacteria</taxon>
        <taxon>Bacillati</taxon>
        <taxon>Actinomycetota</taxon>
        <taxon>Actinomycetes</taxon>
        <taxon>Propionibacteriales</taxon>
        <taxon>Nocardioidaceae</taxon>
        <taxon>Nocardioides</taxon>
    </lineage>
</organism>
<evidence type="ECO:0000313" key="3">
    <source>
        <dbReference type="Proteomes" id="UP001501495"/>
    </source>
</evidence>
<dbReference type="EMBL" id="BAAAZH010000033">
    <property type="protein sequence ID" value="GAA4128760.1"/>
    <property type="molecule type" value="Genomic_DNA"/>
</dbReference>
<sequence>MDGRGGPTAPGQAPDVTASPPSPVPPAALPIALTADSPPTDAERTLLRAAVAQHARSEPRRVFSPVLHAGRPGGPETVFGLAGLDSPGGPLDHALRTDVVEALLRATHDVPERLLWLTRPGPLDLHEADVRWAAASRAARAETGVVHRFVVVTRHGWRDPCTGAGRSWRRMRA</sequence>